<dbReference type="Gene3D" id="1.50.10.20">
    <property type="match status" value="1"/>
</dbReference>
<proteinExistence type="predicted"/>
<dbReference type="CDD" id="cd04793">
    <property type="entry name" value="LanC"/>
    <property type="match status" value="1"/>
</dbReference>
<evidence type="ECO:0000313" key="1">
    <source>
        <dbReference type="EMBL" id="MEH0564392.1"/>
    </source>
</evidence>
<reference evidence="1 2" key="1">
    <citation type="submission" date="2023-04" db="EMBL/GenBank/DDBJ databases">
        <title>Genomic diversity of scab-causing Streptomyces spp. in the province of Quebec, Canada.</title>
        <authorList>
            <person name="Biessy A."/>
            <person name="Cadieux M."/>
            <person name="Ciotola M."/>
            <person name="Filion M."/>
        </authorList>
    </citation>
    <scope>NUCLEOTIDE SEQUENCE [LARGE SCALE GENOMIC DNA]</scope>
    <source>
        <strain evidence="1 2">B21-103</strain>
    </source>
</reference>
<organism evidence="1 2">
    <name type="scientific">Streptomyces silvae</name>
    <dbReference type="NCBI Taxonomy" id="2803812"/>
    <lineage>
        <taxon>Bacteria</taxon>
        <taxon>Bacillati</taxon>
        <taxon>Actinomycetota</taxon>
        <taxon>Actinomycetes</taxon>
        <taxon>Kitasatosporales</taxon>
        <taxon>Streptomycetaceae</taxon>
        <taxon>Streptomyces</taxon>
    </lineage>
</organism>
<dbReference type="InterPro" id="IPR033889">
    <property type="entry name" value="LanC"/>
</dbReference>
<gene>
    <name evidence="1" type="ORF">QBA37_35060</name>
</gene>
<keyword evidence="2" id="KW-1185">Reference proteome</keyword>
<dbReference type="InterPro" id="IPR007822">
    <property type="entry name" value="LANC-like"/>
</dbReference>
<dbReference type="SMART" id="SM01260">
    <property type="entry name" value="LANC_like"/>
    <property type="match status" value="1"/>
</dbReference>
<dbReference type="Pfam" id="PF05147">
    <property type="entry name" value="LANC_like"/>
    <property type="match status" value="1"/>
</dbReference>
<dbReference type="PRINTS" id="PR01950">
    <property type="entry name" value="LANCSUPER"/>
</dbReference>
<evidence type="ECO:0000313" key="2">
    <source>
        <dbReference type="Proteomes" id="UP001382181"/>
    </source>
</evidence>
<dbReference type="SUPFAM" id="SSF158745">
    <property type="entry name" value="LanC-like"/>
    <property type="match status" value="1"/>
</dbReference>
<name>A0ABU8ADE2_9ACTN</name>
<comment type="caution">
    <text evidence="1">The sequence shown here is derived from an EMBL/GenBank/DDBJ whole genome shotgun (WGS) entry which is preliminary data.</text>
</comment>
<dbReference type="Proteomes" id="UP001382181">
    <property type="component" value="Unassembled WGS sequence"/>
</dbReference>
<dbReference type="PRINTS" id="PR01955">
    <property type="entry name" value="LANCFRANKIA"/>
</dbReference>
<protein>
    <submittedName>
        <fullName evidence="1">Lanthionine synthetase C family protein</fullName>
    </submittedName>
</protein>
<dbReference type="RefSeq" id="WP_334558702.1">
    <property type="nucleotide sequence ID" value="NZ_JARUMK010000002.1"/>
</dbReference>
<sequence>MTGGPLRQEQSLYAGAPGIALRHIADVQAGHGGWEALHAWVTAMVRHPVNADPDVCGLFEGAPAIAYVLHLADRPSYAPALLTLDHHIAAVTRLRLRAAHERIAREELPRLREYDLISGLTGLGVHLLTRGGHDALLLEVLDYLVALTDPVPATGHGVLPGWWTGDGPGLRPSPRWPDGHGNLGLAHGICGPLAFLAITLRRGIVVPGQAGAIRSICTTLDQWCLGTQGRPWWPETLSLDEWKARTPRRQQGPGRPSWCYGTPGIARARQLAALALGDAALQHQAEAALTACVTDEQQLARLTDASLCHGWAGLVRTVQRAAADAGPGSALGASLPGLRARMRDCLQQSGPGPPGLMEGADGVRLTQLDTGVNTTPTPRWDACLLLDG</sequence>
<dbReference type="EMBL" id="JARUMK010000002">
    <property type="protein sequence ID" value="MEH0564392.1"/>
    <property type="molecule type" value="Genomic_DNA"/>
</dbReference>
<accession>A0ABU8ADE2</accession>